<keyword evidence="4" id="KW-0564">Palmitate</keyword>
<evidence type="ECO:0000313" key="7">
    <source>
        <dbReference type="EMBL" id="UZK56856.1"/>
    </source>
</evidence>
<dbReference type="PANTHER" id="PTHR43649">
    <property type="entry name" value="ARABINOSE-BINDING PROTEIN-RELATED"/>
    <property type="match status" value="1"/>
</dbReference>
<dbReference type="InterPro" id="IPR050490">
    <property type="entry name" value="Bact_solute-bd_prot1"/>
</dbReference>
<dbReference type="PANTHER" id="PTHR43649:SF33">
    <property type="entry name" value="POLYGALACTURONAN_RHAMNOGALACTURONAN-BINDING PROTEIN YTCQ"/>
    <property type="match status" value="1"/>
</dbReference>
<evidence type="ECO:0000256" key="4">
    <source>
        <dbReference type="ARBA" id="ARBA00023139"/>
    </source>
</evidence>
<dbReference type="Proteomes" id="UP001164963">
    <property type="component" value="Chromosome"/>
</dbReference>
<dbReference type="Pfam" id="PF01547">
    <property type="entry name" value="SBP_bac_1"/>
    <property type="match status" value="1"/>
</dbReference>
<keyword evidence="3" id="KW-0472">Membrane</keyword>
<dbReference type="InterPro" id="IPR006059">
    <property type="entry name" value="SBP"/>
</dbReference>
<accession>A0ABY6PYD6</accession>
<dbReference type="Gene3D" id="3.40.190.10">
    <property type="entry name" value="Periplasmic binding protein-like II"/>
    <property type="match status" value="1"/>
</dbReference>
<protein>
    <submittedName>
        <fullName evidence="7">Sugar ABC transporter substrate-binding protein</fullName>
    </submittedName>
</protein>
<reference evidence="7" key="1">
    <citation type="journal article" date="2022" name="Front. Microbiol.">
        <title>Mirubactin C rescues the lethal effect of cell wall biosynthesis mutations in Bacillus subtilis.</title>
        <authorList>
            <person name="Kepplinger B."/>
            <person name="Wen X."/>
            <person name="Tyler A.R."/>
            <person name="Kim B.Y."/>
            <person name="Brown J."/>
            <person name="Banks P."/>
            <person name="Dashti Y."/>
            <person name="Mackenzie E.S."/>
            <person name="Wills C."/>
            <person name="Kawai Y."/>
            <person name="Waldron K.J."/>
            <person name="Allenby N.E.E."/>
            <person name="Wu L.J."/>
            <person name="Hall M.J."/>
            <person name="Errington J."/>
        </authorList>
    </citation>
    <scope>NUCLEOTIDE SEQUENCE</scope>
    <source>
        <strain evidence="7">MDA8-470</strain>
    </source>
</reference>
<dbReference type="EMBL" id="CP098740">
    <property type="protein sequence ID" value="UZK56856.1"/>
    <property type="molecule type" value="Genomic_DNA"/>
</dbReference>
<dbReference type="RefSeq" id="WP_265545010.1">
    <property type="nucleotide sequence ID" value="NZ_CP098740.1"/>
</dbReference>
<feature type="chain" id="PRO_5046408035" evidence="6">
    <location>
        <begin position="28"/>
        <end position="444"/>
    </location>
</feature>
<evidence type="ECO:0000256" key="1">
    <source>
        <dbReference type="ARBA" id="ARBA00022475"/>
    </source>
</evidence>
<keyword evidence="2 6" id="KW-0732">Signal</keyword>
<dbReference type="SUPFAM" id="SSF53850">
    <property type="entry name" value="Periplasmic binding protein-like II"/>
    <property type="match status" value="1"/>
</dbReference>
<keyword evidence="8" id="KW-1185">Reference proteome</keyword>
<organism evidence="7 8">
    <name type="scientific">Streptomyces drozdowiczii</name>
    <dbReference type="NCBI Taxonomy" id="202862"/>
    <lineage>
        <taxon>Bacteria</taxon>
        <taxon>Bacillati</taxon>
        <taxon>Actinomycetota</taxon>
        <taxon>Actinomycetes</taxon>
        <taxon>Kitasatosporales</taxon>
        <taxon>Streptomycetaceae</taxon>
        <taxon>Streptomyces</taxon>
    </lineage>
</organism>
<name>A0ABY6PYD6_9ACTN</name>
<proteinExistence type="predicted"/>
<evidence type="ECO:0000313" key="8">
    <source>
        <dbReference type="Proteomes" id="UP001164963"/>
    </source>
</evidence>
<feature type="signal peptide" evidence="6">
    <location>
        <begin position="1"/>
        <end position="27"/>
    </location>
</feature>
<keyword evidence="1" id="KW-1003">Cell membrane</keyword>
<dbReference type="CDD" id="cd13585">
    <property type="entry name" value="PBP2_TMBP_like"/>
    <property type="match status" value="1"/>
</dbReference>
<keyword evidence="5" id="KW-0449">Lipoprotein</keyword>
<sequence length="444" mass="47290">MNISKTQRGRATAAVSLAAVLALTATACGDDGSASGGEGSGKGEITFWDNNGGPRTAVWKEIIQDFEKKYPDIEVKYVPIPIADVQSKYDTAIAGGGVPDVGGVGTAYLANMVSQDALEPLGDRIKDSSLNGKLVEGMVESVKDAAGRDDEMYTVPTSANNGALWYRTDLFKAAGLEAPTSWATFYEAAEKLTDAKKNKFGYTIRGGAGSIAQALDAAYGQSGITEFWNGDKTTLNDPKNVAALEKYAALYKKTTPSADVNNDFTKMVAQFDTGTIGMLSHNLGSYQDHLKALGKDKFAGIPNPVGDGGTRVQVSNPVDGLGLFKASKNKTAAWKFIEFAASHESNSKWNESAGAIPANTEAAKDPWISEAAPTELAAKALTDGSTKIVQLPYYLPDWNNISKADNEPEFQKLLLGKVTAKAFLDKMADELNAAQKEWKERGNG</sequence>
<evidence type="ECO:0000256" key="6">
    <source>
        <dbReference type="SAM" id="SignalP"/>
    </source>
</evidence>
<evidence type="ECO:0000256" key="3">
    <source>
        <dbReference type="ARBA" id="ARBA00023136"/>
    </source>
</evidence>
<dbReference type="PROSITE" id="PS51257">
    <property type="entry name" value="PROKAR_LIPOPROTEIN"/>
    <property type="match status" value="1"/>
</dbReference>
<evidence type="ECO:0000256" key="2">
    <source>
        <dbReference type="ARBA" id="ARBA00022729"/>
    </source>
</evidence>
<gene>
    <name evidence="7" type="ORF">NEH16_24710</name>
</gene>
<evidence type="ECO:0000256" key="5">
    <source>
        <dbReference type="ARBA" id="ARBA00023288"/>
    </source>
</evidence>